<name>A0ABT8AUB7_9HYPH</name>
<feature type="chain" id="PRO_5046234119" evidence="1">
    <location>
        <begin position="22"/>
        <end position="712"/>
    </location>
</feature>
<proteinExistence type="predicted"/>
<evidence type="ECO:0000256" key="1">
    <source>
        <dbReference type="SAM" id="SignalP"/>
    </source>
</evidence>
<evidence type="ECO:0000313" key="2">
    <source>
        <dbReference type="EMBL" id="MDN3573086.1"/>
    </source>
</evidence>
<protein>
    <submittedName>
        <fullName evidence="2">Carboxypeptidase-like regulatory domain-containing protein</fullName>
    </submittedName>
</protein>
<organism evidence="2 3">
    <name type="scientific">Methylobacterium longum</name>
    <dbReference type="NCBI Taxonomy" id="767694"/>
    <lineage>
        <taxon>Bacteria</taxon>
        <taxon>Pseudomonadati</taxon>
        <taxon>Pseudomonadota</taxon>
        <taxon>Alphaproteobacteria</taxon>
        <taxon>Hyphomicrobiales</taxon>
        <taxon>Methylobacteriaceae</taxon>
        <taxon>Methylobacterium</taxon>
    </lineage>
</organism>
<sequence length="712" mass="77481">MVVRTAAGLALLLAALGHVQAADTNIAPSSIAGTVRGPSGPEAGVWVIAETQDLPTKYAQVVVTDDEGRFALPDLPGATYQVWVRGYGLVDSAKREARPGESLALTAVAAPSEAEAAQYYPGMYWYSLLNIPPKSAFPGTGDQGNGIPSTMVSQEAWVDTIKNMCQSCHALGSRGIRQIPAFFRTQNDSHTAWALRTQAGQAMEYMAVALGSLGPEKAYSMFADWTDRIAAGELPFDKPERPKGMERNLVVTMWDWASPKHYQHDAISTDKRDPRLNANGLIWGSPEESTDLVPTLDPVRNVAGEVRHPYLDPKTPSSLDAARSPSAYWGEEPIWDGHTSIHNVMMDGTGKVWFTARLRPPENPGFCQTHPSAAVAPLKQSVRQLSMYDPATGHWELIDTCFTTHHLYFGHDRNDTLWTSAGGPASGVVGWLNTRLFLETHDAVKAQGWTPLIVDTNGNGRRDDFVAADQPVDSAKDKRVMAAFYGIMPSPVDDTIWGQSMDRGFSRIDQPGYVIRLNPGSDPARTALAEIYRPPEGSFGPRGLDIGLDGVVWTALSSGHLASFDRTKCKGPLNGPEAAEGRLCREGWTLYRFPGPQFRDLDASDSAEHAYYVWVDRYNVLGLGANVPIASANGGERLLALVHGEFVSLRVPYPLGFFTKNVDGRVDDAAAGWKGRGLWTTSGTRANFHGEGGTEASPKVFRLQLRPDPLAQ</sequence>
<accession>A0ABT8AUB7</accession>
<dbReference type="InterPro" id="IPR013784">
    <property type="entry name" value="Carb-bd-like_fold"/>
</dbReference>
<dbReference type="EMBL" id="JAUFPT010000066">
    <property type="protein sequence ID" value="MDN3573086.1"/>
    <property type="molecule type" value="Genomic_DNA"/>
</dbReference>
<reference evidence="3" key="1">
    <citation type="journal article" date="2019" name="Int. J. Syst. Evol. Microbiol.">
        <title>The Global Catalogue of Microorganisms (GCM) 10K type strain sequencing project: providing services to taxonomists for standard genome sequencing and annotation.</title>
        <authorList>
            <consortium name="The Broad Institute Genomics Platform"/>
            <consortium name="The Broad Institute Genome Sequencing Center for Infectious Disease"/>
            <person name="Wu L."/>
            <person name="Ma J."/>
        </authorList>
    </citation>
    <scope>NUCLEOTIDE SEQUENCE [LARGE SCALE GENOMIC DNA]</scope>
    <source>
        <strain evidence="3">CECT 7806</strain>
    </source>
</reference>
<keyword evidence="3" id="KW-1185">Reference proteome</keyword>
<evidence type="ECO:0000313" key="3">
    <source>
        <dbReference type="Proteomes" id="UP001244297"/>
    </source>
</evidence>
<comment type="caution">
    <text evidence="2">The sequence shown here is derived from an EMBL/GenBank/DDBJ whole genome shotgun (WGS) entry which is preliminary data.</text>
</comment>
<dbReference type="SUPFAM" id="SSF63829">
    <property type="entry name" value="Calcium-dependent phosphotriesterase"/>
    <property type="match status" value="1"/>
</dbReference>
<gene>
    <name evidence="2" type="ORF">QWZ18_20960</name>
</gene>
<feature type="signal peptide" evidence="1">
    <location>
        <begin position="1"/>
        <end position="21"/>
    </location>
</feature>
<dbReference type="SUPFAM" id="SSF49452">
    <property type="entry name" value="Starch-binding domain-like"/>
    <property type="match status" value="1"/>
</dbReference>
<dbReference type="RefSeq" id="WP_238289578.1">
    <property type="nucleotide sequence ID" value="NZ_BPQS01000016.1"/>
</dbReference>
<dbReference type="Proteomes" id="UP001244297">
    <property type="component" value="Unassembled WGS sequence"/>
</dbReference>
<keyword evidence="1" id="KW-0732">Signal</keyword>